<sequence length="756" mass="81047">MTSELAAAQYTLEVDSTSHTPNNSHAQSPNGLSKTPSADAAVPAQRGTRSDCQVGNALFDFQINPFHGRAHGTTASPCPSLPEESKVPTAGLNPYRDGRIRSAVPSKLKGKTNGKQGNFSVMQMRVQKPEMTERDLAAKRTSERTAAAAKLASAQGYRHPRRPRPPHAATSPVPRKSPSNLSRTIPGVSESVAQSPPLAATMSYAERQVEDKVLQEISAGSTESAFTEGENAGDIETENPAESLEGKVAPGVNEGQGGNPFEDEDAIQVINMEPSNETPVLSEPTQDNHKEQSAISNPATTTLSLEEIRAEQTRLLELLRKLRPTTVVETLCRALAQFGCATSFMPPPDSRLPEGSSKSVSGGLFISLCSEVFPPNFVEDSTVKRSSKPPTGRPRGRPKGSTKKPVQTGSNLMRTAFTPLDIRPDVTNSTQPSPLIKGPGALRESVVDDQGSDLPFLQVWSNQSSNKLLPRVESCQSLMAATLSSPPRSVNVPGETQRGGLCLSVVPAESTSTTALALSNALTTTSGRTKSTGRPRGRPKGSRNKPRLQPAEPSSFSLLDSHPKQSRPQSDGQGKKASKYKSLISSPNSNSLAEPVNVYRPILPFSGLPDPTGVAASTTQGAATRSPDITQEKKSRIDTVNSIINKGVQGPNSHNQDATQVSSKKRKNLHPAPHANPPVVDTPQAPSITAQLVTSQPHVEQVKRLSIIECDEVHFIRTINLKRSKYSKLMDLATIKQIKRSNINTNINLGDTHHKI</sequence>
<evidence type="ECO:0000313" key="2">
    <source>
        <dbReference type="EMBL" id="KAF4338248.1"/>
    </source>
</evidence>
<name>A0A9P5DXS2_9HYPO</name>
<accession>A0A9P5DXS2</accession>
<feature type="region of interest" description="Disordered" evidence="1">
    <location>
        <begin position="276"/>
        <end position="300"/>
    </location>
</feature>
<feature type="compositionally biased region" description="Low complexity" evidence="1">
    <location>
        <begin position="518"/>
        <end position="530"/>
    </location>
</feature>
<proteinExistence type="predicted"/>
<evidence type="ECO:0000313" key="3">
    <source>
        <dbReference type="Proteomes" id="UP000730481"/>
    </source>
</evidence>
<feature type="region of interest" description="Disordered" evidence="1">
    <location>
        <begin position="70"/>
        <end position="98"/>
    </location>
</feature>
<feature type="compositionally biased region" description="Basic residues" evidence="1">
    <location>
        <begin position="531"/>
        <end position="546"/>
    </location>
</feature>
<feature type="region of interest" description="Disordered" evidence="1">
    <location>
        <begin position="518"/>
        <end position="593"/>
    </location>
</feature>
<dbReference type="AlphaFoldDB" id="A0A9P5DXS2"/>
<dbReference type="Proteomes" id="UP000730481">
    <property type="component" value="Unassembled WGS sequence"/>
</dbReference>
<gene>
    <name evidence="2" type="ORF">FBEOM_7866</name>
</gene>
<keyword evidence="3" id="KW-1185">Reference proteome</keyword>
<dbReference type="OrthoDB" id="5243398at2759"/>
<feature type="compositionally biased region" description="Polar residues" evidence="1">
    <location>
        <begin position="583"/>
        <end position="592"/>
    </location>
</feature>
<organism evidence="2 3">
    <name type="scientific">Fusarium beomiforme</name>
    <dbReference type="NCBI Taxonomy" id="44412"/>
    <lineage>
        <taxon>Eukaryota</taxon>
        <taxon>Fungi</taxon>
        <taxon>Dikarya</taxon>
        <taxon>Ascomycota</taxon>
        <taxon>Pezizomycotina</taxon>
        <taxon>Sordariomycetes</taxon>
        <taxon>Hypocreomycetidae</taxon>
        <taxon>Hypocreales</taxon>
        <taxon>Nectriaceae</taxon>
        <taxon>Fusarium</taxon>
        <taxon>Fusarium burgessii species complex</taxon>
    </lineage>
</organism>
<protein>
    <submittedName>
        <fullName evidence="2">Uncharacterized protein</fullName>
    </submittedName>
</protein>
<feature type="region of interest" description="Disordered" evidence="1">
    <location>
        <begin position="380"/>
        <end position="410"/>
    </location>
</feature>
<reference evidence="2" key="2">
    <citation type="submission" date="2020-02" db="EMBL/GenBank/DDBJ databases">
        <title>Identification and distribution of gene clusters putatively required for synthesis of sphingolipid metabolism inhibitors in phylogenetically diverse species of the filamentous fungus Fusarium.</title>
        <authorList>
            <person name="Kim H.-S."/>
            <person name="Busman M."/>
            <person name="Brown D.W."/>
            <person name="Divon H."/>
            <person name="Uhlig S."/>
            <person name="Proctor R.H."/>
        </authorList>
    </citation>
    <scope>NUCLEOTIDE SEQUENCE</scope>
    <source>
        <strain evidence="2">NRRL 25174</strain>
    </source>
</reference>
<feature type="compositionally biased region" description="Polar residues" evidence="1">
    <location>
        <begin position="14"/>
        <end position="36"/>
    </location>
</feature>
<comment type="caution">
    <text evidence="2">The sequence shown here is derived from an EMBL/GenBank/DDBJ whole genome shotgun (WGS) entry which is preliminary data.</text>
</comment>
<evidence type="ECO:0000256" key="1">
    <source>
        <dbReference type="SAM" id="MobiDB-lite"/>
    </source>
</evidence>
<dbReference type="EMBL" id="PVQB02000356">
    <property type="protein sequence ID" value="KAF4338248.1"/>
    <property type="molecule type" value="Genomic_DNA"/>
</dbReference>
<feature type="region of interest" description="Disordered" evidence="1">
    <location>
        <begin position="14"/>
        <end position="49"/>
    </location>
</feature>
<feature type="compositionally biased region" description="Polar residues" evidence="1">
    <location>
        <begin position="638"/>
        <end position="662"/>
    </location>
</feature>
<feature type="region of interest" description="Disordered" evidence="1">
    <location>
        <begin position="612"/>
        <end position="684"/>
    </location>
</feature>
<reference evidence="2" key="1">
    <citation type="journal article" date="2017" name="Mycologia">
        <title>Fusarium algeriense, sp. nov., a novel toxigenic crown rot pathogen of durum wheat from Algeria is nested in the Fusarium burgessii species complex.</title>
        <authorList>
            <person name="Laraba I."/>
            <person name="Keddad A."/>
            <person name="Boureghda H."/>
            <person name="Abdallah N."/>
            <person name="Vaughan M.M."/>
            <person name="Proctor R.H."/>
            <person name="Busman M."/>
            <person name="O'Donnell K."/>
        </authorList>
    </citation>
    <scope>NUCLEOTIDE SEQUENCE</scope>
    <source>
        <strain evidence="2">NRRL 25174</strain>
    </source>
</reference>
<feature type="compositionally biased region" description="Polar residues" evidence="1">
    <location>
        <begin position="276"/>
        <end position="285"/>
    </location>
</feature>
<feature type="compositionally biased region" description="Polar residues" evidence="1">
    <location>
        <begin position="615"/>
        <end position="629"/>
    </location>
</feature>
<feature type="region of interest" description="Disordered" evidence="1">
    <location>
        <begin position="140"/>
        <end position="194"/>
    </location>
</feature>